<dbReference type="Gene3D" id="1.25.40.10">
    <property type="entry name" value="Tetratricopeptide repeat domain"/>
    <property type="match status" value="1"/>
</dbReference>
<dbReference type="Pfam" id="PF13424">
    <property type="entry name" value="TPR_12"/>
    <property type="match status" value="1"/>
</dbReference>
<dbReference type="OrthoDB" id="5986190at2759"/>
<evidence type="ECO:0000313" key="8">
    <source>
        <dbReference type="Proteomes" id="UP000748531"/>
    </source>
</evidence>
<keyword evidence="8" id="KW-1185">Reference proteome</keyword>
<dbReference type="GO" id="GO:0005743">
    <property type="term" value="C:mitochondrial inner membrane"/>
    <property type="evidence" value="ECO:0007669"/>
    <property type="project" value="TreeGrafter"/>
</dbReference>
<proteinExistence type="inferred from homology"/>
<comment type="similarity">
    <text evidence="2">Belongs to the TTC19 family.</text>
</comment>
<gene>
    <name evidence="7" type="ORF">PHET_03564</name>
</gene>
<dbReference type="InterPro" id="IPR040395">
    <property type="entry name" value="TTC19"/>
</dbReference>
<dbReference type="GO" id="GO:0034551">
    <property type="term" value="P:mitochondrial respiratory chain complex III assembly"/>
    <property type="evidence" value="ECO:0007669"/>
    <property type="project" value="InterPro"/>
</dbReference>
<dbReference type="EMBL" id="LUCH01002191">
    <property type="protein sequence ID" value="KAF5401855.1"/>
    <property type="molecule type" value="Genomic_DNA"/>
</dbReference>
<comment type="caution">
    <text evidence="7">The sequence shown here is derived from an EMBL/GenBank/DDBJ whole genome shotgun (WGS) entry which is preliminary data.</text>
</comment>
<keyword evidence="3" id="KW-0677">Repeat</keyword>
<evidence type="ECO:0000313" key="7">
    <source>
        <dbReference type="EMBL" id="KAF5401855.1"/>
    </source>
</evidence>
<evidence type="ECO:0000256" key="2">
    <source>
        <dbReference type="ARBA" id="ARBA00008219"/>
    </source>
</evidence>
<organism evidence="7 8">
    <name type="scientific">Paragonimus heterotremus</name>
    <dbReference type="NCBI Taxonomy" id="100268"/>
    <lineage>
        <taxon>Eukaryota</taxon>
        <taxon>Metazoa</taxon>
        <taxon>Spiralia</taxon>
        <taxon>Lophotrochozoa</taxon>
        <taxon>Platyhelminthes</taxon>
        <taxon>Trematoda</taxon>
        <taxon>Digenea</taxon>
        <taxon>Plagiorchiida</taxon>
        <taxon>Troglotremata</taxon>
        <taxon>Troglotrematidae</taxon>
        <taxon>Paragonimus</taxon>
    </lineage>
</organism>
<sequence length="359" mass="41300">MWIRFLNFPRSTYLKVTRHFRPSNMYASLRRWATTRQVTNRRAYPITTALAFIWPFARDSDPVVSVDKITVQLFRRATQAVVEQQFVEADHLLHELLHHLWVAHGEGILDVDRYVRHRARVCSELANVNLLLARYSEAEQLIKQTIQDCTALGVPLDDAMIVELSLKLALVFEHVGRMDEAAIGFVYCIRAQEKKLNNPMEDEQLANERALLGMCHNYYSKFLFKVGRSTSALDHAKLGLRLAEQLYGIDHPNSLHLLCDIAVILIELKRLDEARKELDQARCIVETQLGKSSCQNSDELRLCLAHILLQCVALEVMDGQISTANQLISQLDQLLQSVKVTDQFRQQLEEYRTTFGLER</sequence>
<dbReference type="AlphaFoldDB" id="A0A8J4T1C5"/>
<keyword evidence="4" id="KW-0802">TPR repeat</keyword>
<reference evidence="7" key="1">
    <citation type="submission" date="2019-05" db="EMBL/GenBank/DDBJ databases">
        <title>Annotation for the trematode Paragonimus heterotremus.</title>
        <authorList>
            <person name="Choi Y.-J."/>
        </authorList>
    </citation>
    <scope>NUCLEOTIDE SEQUENCE</scope>
    <source>
        <strain evidence="7">LC</strain>
    </source>
</reference>
<dbReference type="InterPro" id="IPR011990">
    <property type="entry name" value="TPR-like_helical_dom_sf"/>
</dbReference>
<evidence type="ECO:0000256" key="1">
    <source>
        <dbReference type="ARBA" id="ARBA00004173"/>
    </source>
</evidence>
<accession>A0A8J4T1C5</accession>
<dbReference type="Proteomes" id="UP000748531">
    <property type="component" value="Unassembled WGS sequence"/>
</dbReference>
<keyword evidence="6" id="KW-0496">Mitochondrion</keyword>
<protein>
    <submittedName>
        <fullName evidence="7">Tetratricopeptide repeat protein 19 mitochondrial</fullName>
    </submittedName>
</protein>
<evidence type="ECO:0000256" key="6">
    <source>
        <dbReference type="ARBA" id="ARBA00023128"/>
    </source>
</evidence>
<name>A0A8J4T1C5_9TREM</name>
<evidence type="ECO:0000256" key="5">
    <source>
        <dbReference type="ARBA" id="ARBA00022946"/>
    </source>
</evidence>
<dbReference type="SUPFAM" id="SSF48452">
    <property type="entry name" value="TPR-like"/>
    <property type="match status" value="1"/>
</dbReference>
<dbReference type="PANTHER" id="PTHR13143:SF6">
    <property type="entry name" value="TETRATRICOPEPTIDE REPEAT PROTEIN 19, MITOCHONDRIAL"/>
    <property type="match status" value="1"/>
</dbReference>
<dbReference type="PANTHER" id="PTHR13143">
    <property type="entry name" value="TETRATRICOPEPTIDE REPEAT PROTEIN 19"/>
    <property type="match status" value="1"/>
</dbReference>
<evidence type="ECO:0000256" key="4">
    <source>
        <dbReference type="ARBA" id="ARBA00022803"/>
    </source>
</evidence>
<evidence type="ECO:0000256" key="3">
    <source>
        <dbReference type="ARBA" id="ARBA00022737"/>
    </source>
</evidence>
<keyword evidence="5" id="KW-0809">Transit peptide</keyword>
<comment type="subcellular location">
    <subcellularLocation>
        <location evidence="1">Mitochondrion</location>
    </subcellularLocation>
</comment>